<feature type="transmembrane region" description="Helical" evidence="1">
    <location>
        <begin position="47"/>
        <end position="71"/>
    </location>
</feature>
<dbReference type="KEGG" id="mvo:Mvol_0333"/>
<evidence type="ECO:0000313" key="4">
    <source>
        <dbReference type="Proteomes" id="UP000007722"/>
    </source>
</evidence>
<proteinExistence type="predicted"/>
<keyword evidence="4" id="KW-1185">Reference proteome</keyword>
<dbReference type="PANTHER" id="PTHR42709">
    <property type="entry name" value="ALKALINE PHOSPHATASE LIKE PROTEIN"/>
    <property type="match status" value="1"/>
</dbReference>
<dbReference type="OrthoDB" id="10182at2157"/>
<evidence type="ECO:0000313" key="3">
    <source>
        <dbReference type="EMBL" id="ADI35993.1"/>
    </source>
</evidence>
<feature type="transmembrane region" description="Helical" evidence="1">
    <location>
        <begin position="131"/>
        <end position="151"/>
    </location>
</feature>
<protein>
    <submittedName>
        <fullName evidence="3">SNARE associated Golgi protein-related protein</fullName>
    </submittedName>
</protein>
<dbReference type="AlphaFoldDB" id="D7DS83"/>
<accession>D7DS83</accession>
<dbReference type="Proteomes" id="UP000007722">
    <property type="component" value="Chromosome"/>
</dbReference>
<dbReference type="InterPro" id="IPR032816">
    <property type="entry name" value="VTT_dom"/>
</dbReference>
<keyword evidence="1" id="KW-0472">Membrane</keyword>
<organism evidence="3 4">
    <name type="scientific">Methanococcus voltae (strain ATCC BAA-1334 / A3)</name>
    <dbReference type="NCBI Taxonomy" id="456320"/>
    <lineage>
        <taxon>Archaea</taxon>
        <taxon>Methanobacteriati</taxon>
        <taxon>Methanobacteriota</taxon>
        <taxon>Methanomada group</taxon>
        <taxon>Methanococci</taxon>
        <taxon>Methanococcales</taxon>
        <taxon>Methanococcaceae</taxon>
        <taxon>Methanococcus</taxon>
    </lineage>
</organism>
<dbReference type="InParanoid" id="D7DS83"/>
<dbReference type="EMBL" id="CP002057">
    <property type="protein sequence ID" value="ADI35993.1"/>
    <property type="molecule type" value="Genomic_DNA"/>
</dbReference>
<name>D7DS83_METV3</name>
<dbReference type="STRING" id="456320.Mvol_0333"/>
<feature type="transmembrane region" description="Helical" evidence="1">
    <location>
        <begin position="16"/>
        <end position="35"/>
    </location>
</feature>
<dbReference type="HOGENOM" id="CLU_098634_2_0_2"/>
<dbReference type="PANTHER" id="PTHR42709:SF11">
    <property type="entry name" value="DEDA FAMILY PROTEIN"/>
    <property type="match status" value="1"/>
</dbReference>
<keyword evidence="1" id="KW-0812">Transmembrane</keyword>
<sequence length="159" mass="17641">MFESLAEIAEQMVLDYGYMGLFLISFTESFIQPIIPDIFLASNTIFGLNLTISVLVAITGSVLGGYVGYMLGEKLGEDAFLKLFGEKNYKRGEALFKKYGVWGVVIAGFTPVPYKVVAWLAGIFEMPIKPFLIATFVGKLPRYIIVAYFGMEFGKIFGL</sequence>
<evidence type="ECO:0000256" key="1">
    <source>
        <dbReference type="SAM" id="Phobius"/>
    </source>
</evidence>
<dbReference type="eggNOG" id="arCOG03118">
    <property type="taxonomic scope" value="Archaea"/>
</dbReference>
<reference evidence="3 4" key="1">
    <citation type="submission" date="2010-05" db="EMBL/GenBank/DDBJ databases">
        <title>Complete sequence of Methanococcus voltae A3.</title>
        <authorList>
            <consortium name="US DOE Joint Genome Institute"/>
            <person name="Lucas S."/>
            <person name="Copeland A."/>
            <person name="Lapidus A."/>
            <person name="Cheng J.-F."/>
            <person name="Bruce D."/>
            <person name="Goodwin L."/>
            <person name="Pitluck S."/>
            <person name="Lowry S."/>
            <person name="Clum A."/>
            <person name="Land M."/>
            <person name="Hauser L."/>
            <person name="Kyrpides N."/>
            <person name="Mikhailova N."/>
            <person name="Whitman W.B."/>
            <person name="Woyke T."/>
        </authorList>
    </citation>
    <scope>NUCLEOTIDE SEQUENCE [LARGE SCALE GENOMIC DNA]</scope>
    <source>
        <strain evidence="4">ATCC BAA-1334 / A3</strain>
    </source>
</reference>
<dbReference type="GO" id="GO:0005886">
    <property type="term" value="C:plasma membrane"/>
    <property type="evidence" value="ECO:0007669"/>
    <property type="project" value="TreeGrafter"/>
</dbReference>
<gene>
    <name evidence="3" type="ordered locus">Mvol_0333</name>
</gene>
<keyword evidence="1" id="KW-1133">Transmembrane helix</keyword>
<feature type="domain" description="VTT" evidence="2">
    <location>
        <begin position="38"/>
        <end position="150"/>
    </location>
</feature>
<evidence type="ECO:0000259" key="2">
    <source>
        <dbReference type="Pfam" id="PF09335"/>
    </source>
</evidence>
<dbReference type="InterPro" id="IPR051311">
    <property type="entry name" value="DedA_domain"/>
</dbReference>
<feature type="transmembrane region" description="Helical" evidence="1">
    <location>
        <begin position="99"/>
        <end position="124"/>
    </location>
</feature>
<dbReference type="Pfam" id="PF09335">
    <property type="entry name" value="VTT_dom"/>
    <property type="match status" value="1"/>
</dbReference>